<evidence type="ECO:0000313" key="7">
    <source>
        <dbReference type="EMBL" id="MYL32323.1"/>
    </source>
</evidence>
<evidence type="ECO:0000313" key="8">
    <source>
        <dbReference type="Proteomes" id="UP000468638"/>
    </source>
</evidence>
<keyword evidence="5" id="KW-0812">Transmembrane</keyword>
<dbReference type="PROSITE" id="PS51352">
    <property type="entry name" value="THIOREDOXIN_2"/>
    <property type="match status" value="1"/>
</dbReference>
<evidence type="ECO:0000256" key="5">
    <source>
        <dbReference type="SAM" id="Phobius"/>
    </source>
</evidence>
<feature type="transmembrane region" description="Helical" evidence="5">
    <location>
        <begin position="12"/>
        <end position="31"/>
    </location>
</feature>
<dbReference type="InterPro" id="IPR003782">
    <property type="entry name" value="SCO1/SenC"/>
</dbReference>
<dbReference type="PANTHER" id="PTHR12151:SF25">
    <property type="entry name" value="LINALOOL DEHYDRATASE_ISOMERASE DOMAIN-CONTAINING PROTEIN"/>
    <property type="match status" value="1"/>
</dbReference>
<feature type="binding site" evidence="3">
    <location>
        <position position="78"/>
    </location>
    <ligand>
        <name>Cu cation</name>
        <dbReference type="ChEBI" id="CHEBI:23378"/>
    </ligand>
</feature>
<feature type="binding site" evidence="3">
    <location>
        <position position="165"/>
    </location>
    <ligand>
        <name>Cu cation</name>
        <dbReference type="ChEBI" id="CHEBI:23378"/>
    </ligand>
</feature>
<dbReference type="InterPro" id="IPR013766">
    <property type="entry name" value="Thioredoxin_domain"/>
</dbReference>
<keyword evidence="3" id="KW-0479">Metal-binding</keyword>
<sequence>MMQGGPEMRKKWYILFISILVVGVGIGISYLEFWRDAGVQLPTDVSMTTPYGETYNLDDMDKKVRIVEFMYTACPDVCPLTTQRMMHLKEQFKSDGVYGDQVEFLTISIDPENDTPERLRKYMEVYNADHDKAWTFLRGSLDDTKKLADPFRFLFKDNGTDYIVHTSYAYLIDEKNYLVAKFPMGEGFDKDRVYDQVMGLVN</sequence>
<name>A0A6I4ZX32_9BACI</name>
<dbReference type="EMBL" id="WMEQ01000001">
    <property type="protein sequence ID" value="MYL32323.1"/>
    <property type="molecule type" value="Genomic_DNA"/>
</dbReference>
<dbReference type="AlphaFoldDB" id="A0A6I4ZX32"/>
<protein>
    <submittedName>
        <fullName evidence="7">Redoxin domain-containing protein</fullName>
    </submittedName>
</protein>
<dbReference type="InterPro" id="IPR036249">
    <property type="entry name" value="Thioredoxin-like_sf"/>
</dbReference>
<dbReference type="GO" id="GO:0046872">
    <property type="term" value="F:metal ion binding"/>
    <property type="evidence" value="ECO:0007669"/>
    <property type="project" value="UniProtKB-KW"/>
</dbReference>
<proteinExistence type="inferred from homology"/>
<feature type="binding site" evidence="3">
    <location>
        <position position="74"/>
    </location>
    <ligand>
        <name>Cu cation</name>
        <dbReference type="ChEBI" id="CHEBI:23378"/>
    </ligand>
</feature>
<dbReference type="Pfam" id="PF02630">
    <property type="entry name" value="SCO1-SenC"/>
    <property type="match status" value="1"/>
</dbReference>
<evidence type="ECO:0000259" key="6">
    <source>
        <dbReference type="PROSITE" id="PS51352"/>
    </source>
</evidence>
<gene>
    <name evidence="7" type="ORF">GLW05_01720</name>
</gene>
<reference evidence="7 8" key="1">
    <citation type="submission" date="2019-11" db="EMBL/GenBank/DDBJ databases">
        <title>Genome sequences of 17 halophilic strains isolated from different environments.</title>
        <authorList>
            <person name="Furrow R.E."/>
        </authorList>
    </citation>
    <scope>NUCLEOTIDE SEQUENCE [LARGE SCALE GENOMIC DNA]</scope>
    <source>
        <strain evidence="7 8">22514_16_FS</strain>
    </source>
</reference>
<evidence type="ECO:0000256" key="3">
    <source>
        <dbReference type="PIRSR" id="PIRSR603782-1"/>
    </source>
</evidence>
<dbReference type="Proteomes" id="UP000468638">
    <property type="component" value="Unassembled WGS sequence"/>
</dbReference>
<comment type="similarity">
    <text evidence="1">Belongs to the SCO1/2 family.</text>
</comment>
<dbReference type="CDD" id="cd02968">
    <property type="entry name" value="SCO"/>
    <property type="match status" value="1"/>
</dbReference>
<organism evidence="7 8">
    <name type="scientific">Pontibacillus yanchengensis</name>
    <dbReference type="NCBI Taxonomy" id="462910"/>
    <lineage>
        <taxon>Bacteria</taxon>
        <taxon>Bacillati</taxon>
        <taxon>Bacillota</taxon>
        <taxon>Bacilli</taxon>
        <taxon>Bacillales</taxon>
        <taxon>Bacillaceae</taxon>
        <taxon>Pontibacillus</taxon>
    </lineage>
</organism>
<keyword evidence="4" id="KW-1015">Disulfide bond</keyword>
<dbReference type="Gene3D" id="3.40.30.10">
    <property type="entry name" value="Glutaredoxin"/>
    <property type="match status" value="1"/>
</dbReference>
<feature type="domain" description="Thioredoxin" evidence="6">
    <location>
        <begin position="35"/>
        <end position="202"/>
    </location>
</feature>
<comment type="caution">
    <text evidence="7">The sequence shown here is derived from an EMBL/GenBank/DDBJ whole genome shotgun (WGS) entry which is preliminary data.</text>
</comment>
<evidence type="ECO:0000256" key="1">
    <source>
        <dbReference type="ARBA" id="ARBA00010996"/>
    </source>
</evidence>
<accession>A0A6I4ZX32</accession>
<keyword evidence="5" id="KW-1133">Transmembrane helix</keyword>
<evidence type="ECO:0000256" key="2">
    <source>
        <dbReference type="ARBA" id="ARBA00023008"/>
    </source>
</evidence>
<dbReference type="SUPFAM" id="SSF52833">
    <property type="entry name" value="Thioredoxin-like"/>
    <property type="match status" value="1"/>
</dbReference>
<feature type="disulfide bond" description="Redox-active" evidence="4">
    <location>
        <begin position="74"/>
        <end position="78"/>
    </location>
</feature>
<evidence type="ECO:0000256" key="4">
    <source>
        <dbReference type="PIRSR" id="PIRSR603782-2"/>
    </source>
</evidence>
<dbReference type="PANTHER" id="PTHR12151">
    <property type="entry name" value="ELECTRON TRANSPORT PROTIN SCO1/SENC FAMILY MEMBER"/>
    <property type="match status" value="1"/>
</dbReference>
<keyword evidence="2 3" id="KW-0186">Copper</keyword>
<keyword evidence="5" id="KW-0472">Membrane</keyword>